<feature type="non-terminal residue" evidence="1">
    <location>
        <position position="27"/>
    </location>
</feature>
<reference evidence="1" key="1">
    <citation type="submission" date="2018-05" db="EMBL/GenBank/DDBJ databases">
        <authorList>
            <person name="Lanie J.A."/>
            <person name="Ng W.-L."/>
            <person name="Kazmierczak K.M."/>
            <person name="Andrzejewski T.M."/>
            <person name="Davidsen T.M."/>
            <person name="Wayne K.J."/>
            <person name="Tettelin H."/>
            <person name="Glass J.I."/>
            <person name="Rusch D."/>
            <person name="Podicherti R."/>
            <person name="Tsui H.-C.T."/>
            <person name="Winkler M.E."/>
        </authorList>
    </citation>
    <scope>NUCLEOTIDE SEQUENCE</scope>
</reference>
<dbReference type="EMBL" id="UINC01130608">
    <property type="protein sequence ID" value="SVD11776.1"/>
    <property type="molecule type" value="Genomic_DNA"/>
</dbReference>
<organism evidence="1">
    <name type="scientific">marine metagenome</name>
    <dbReference type="NCBI Taxonomy" id="408172"/>
    <lineage>
        <taxon>unclassified sequences</taxon>
        <taxon>metagenomes</taxon>
        <taxon>ecological metagenomes</taxon>
    </lineage>
</organism>
<proteinExistence type="predicted"/>
<dbReference type="AlphaFoldDB" id="A0A382SPL2"/>
<name>A0A382SPL2_9ZZZZ</name>
<sequence length="27" mass="3065">MIYSIEIRLDEYFSPAAKTIIADYGQG</sequence>
<accession>A0A382SPL2</accession>
<evidence type="ECO:0000313" key="1">
    <source>
        <dbReference type="EMBL" id="SVD11776.1"/>
    </source>
</evidence>
<gene>
    <name evidence="1" type="ORF">METZ01_LOCUS364630</name>
</gene>
<protein>
    <submittedName>
        <fullName evidence="1">Uncharacterized protein</fullName>
    </submittedName>
</protein>